<dbReference type="OrthoDB" id="8719929at2759"/>
<accession>A0A6A5ELL6</accession>
<dbReference type="Proteomes" id="UP000465112">
    <property type="component" value="Chromosome 15"/>
</dbReference>
<keyword evidence="1" id="KW-0479">Metal-binding</keyword>
<dbReference type="InterPro" id="IPR043136">
    <property type="entry name" value="B30.2/SPRY_sf"/>
</dbReference>
<dbReference type="InterPro" id="IPR013320">
    <property type="entry name" value="ConA-like_dom_sf"/>
</dbReference>
<dbReference type="Gene3D" id="2.60.120.920">
    <property type="match status" value="1"/>
</dbReference>
<dbReference type="EMBL" id="VHII01000015">
    <property type="protein sequence ID" value="KAF1379878.1"/>
    <property type="molecule type" value="Genomic_DNA"/>
</dbReference>
<evidence type="ECO:0000256" key="1">
    <source>
        <dbReference type="ARBA" id="ARBA00022723"/>
    </source>
</evidence>
<feature type="compositionally biased region" description="Basic residues" evidence="4">
    <location>
        <begin position="1"/>
        <end position="12"/>
    </location>
</feature>
<dbReference type="SUPFAM" id="SSF49899">
    <property type="entry name" value="Concanavalin A-like lectins/glucanases"/>
    <property type="match status" value="1"/>
</dbReference>
<keyword evidence="3" id="KW-0862">Zinc</keyword>
<dbReference type="InterPro" id="IPR003877">
    <property type="entry name" value="SPRY_dom"/>
</dbReference>
<keyword evidence="7" id="KW-1185">Reference proteome</keyword>
<dbReference type="PROSITE" id="PS50188">
    <property type="entry name" value="B302_SPRY"/>
    <property type="match status" value="1"/>
</dbReference>
<dbReference type="GO" id="GO:0008270">
    <property type="term" value="F:zinc ion binding"/>
    <property type="evidence" value="ECO:0007669"/>
    <property type="project" value="UniProtKB-KW"/>
</dbReference>
<feature type="domain" description="B30.2/SPRY" evidence="5">
    <location>
        <begin position="64"/>
        <end position="262"/>
    </location>
</feature>
<feature type="compositionally biased region" description="Basic and acidic residues" evidence="4">
    <location>
        <begin position="13"/>
        <end position="22"/>
    </location>
</feature>
<dbReference type="AlphaFoldDB" id="A0A6A5ELL6"/>
<comment type="caution">
    <text evidence="6">The sequence shown here is derived from an EMBL/GenBank/DDBJ whole genome shotgun (WGS) entry which is preliminary data.</text>
</comment>
<dbReference type="InterPro" id="IPR006574">
    <property type="entry name" value="PRY"/>
</dbReference>
<protein>
    <recommendedName>
        <fullName evidence="5">B30.2/SPRY domain-containing protein</fullName>
    </recommendedName>
</protein>
<evidence type="ECO:0000313" key="6">
    <source>
        <dbReference type="EMBL" id="KAF1379878.1"/>
    </source>
</evidence>
<proteinExistence type="predicted"/>
<name>A0A6A5ELL6_PERFL</name>
<evidence type="ECO:0000313" key="7">
    <source>
        <dbReference type="Proteomes" id="UP000465112"/>
    </source>
</evidence>
<feature type="region of interest" description="Disordered" evidence="4">
    <location>
        <begin position="1"/>
        <end position="70"/>
    </location>
</feature>
<reference evidence="6 7" key="1">
    <citation type="submission" date="2019-06" db="EMBL/GenBank/DDBJ databases">
        <title>A chromosome-scale genome assembly of the European perch, Perca fluviatilis.</title>
        <authorList>
            <person name="Roques C."/>
            <person name="Zahm M."/>
            <person name="Cabau C."/>
            <person name="Klopp C."/>
            <person name="Bouchez O."/>
            <person name="Donnadieu C."/>
            <person name="Kuhl H."/>
            <person name="Gislard M."/>
            <person name="Guendouz S."/>
            <person name="Journot L."/>
            <person name="Haffray P."/>
            <person name="Bestin A."/>
            <person name="Morvezen R."/>
            <person name="Feron R."/>
            <person name="Wen M."/>
            <person name="Jouanno E."/>
            <person name="Herpin A."/>
            <person name="Schartl M."/>
            <person name="Postlethwait J."/>
            <person name="Schaerlinger B."/>
            <person name="Chardard D."/>
            <person name="Lecocq T."/>
            <person name="Poncet C."/>
            <person name="Jaffrelo L."/>
            <person name="Lampietro C."/>
            <person name="Guiguen Y."/>
        </authorList>
    </citation>
    <scope>NUCLEOTIDE SEQUENCE [LARGE SCALE GENOMIC DNA]</scope>
    <source>
        <tissue evidence="6">Blood</tissue>
    </source>
</reference>
<dbReference type="Pfam" id="PF13765">
    <property type="entry name" value="PRY"/>
    <property type="match status" value="1"/>
</dbReference>
<dbReference type="InterPro" id="IPR003879">
    <property type="entry name" value="Butyrophylin_SPRY"/>
</dbReference>
<dbReference type="GO" id="GO:0005737">
    <property type="term" value="C:cytoplasm"/>
    <property type="evidence" value="ECO:0007669"/>
    <property type="project" value="UniProtKB-ARBA"/>
</dbReference>
<gene>
    <name evidence="6" type="ORF">PFLUV_G00180670</name>
</gene>
<dbReference type="PANTHER" id="PTHR25465">
    <property type="entry name" value="B-BOX DOMAIN CONTAINING"/>
    <property type="match status" value="1"/>
</dbReference>
<evidence type="ECO:0000256" key="4">
    <source>
        <dbReference type="SAM" id="MobiDB-lite"/>
    </source>
</evidence>
<feature type="compositionally biased region" description="Pro residues" evidence="4">
    <location>
        <begin position="60"/>
        <end position="69"/>
    </location>
</feature>
<dbReference type="InterPro" id="IPR051051">
    <property type="entry name" value="E3_ubiq-ligase_TRIM/RNF"/>
</dbReference>
<dbReference type="InterPro" id="IPR001870">
    <property type="entry name" value="B30.2/SPRY"/>
</dbReference>
<sequence length="262" mass="29413">MQRPPHRVRERVHKREPPETHRHTITRPPRLMPITPVSAKGIMPVPKKAGRKSSSAGEVKPPPYEPNIPEPTTRADFMKYWLPLTLDDKTAQKLLWISEGGSKVARTSDAVCPYPNRPERYEHSPQVLCKEAVMGYRGYWEVDYDGWVVVGVVFESAPRKGNEGCGPCGLGENSGSWGAGWSGSCYQVWHNSENVDVQLPLSSTMGIYVDQPAGIIKFLAVEGEGTKEVRLIHKFKANIQEKIFPGFWVGTNSYCILRKKDL</sequence>
<organism evidence="6 7">
    <name type="scientific">Perca fluviatilis</name>
    <name type="common">European perch</name>
    <dbReference type="NCBI Taxonomy" id="8168"/>
    <lineage>
        <taxon>Eukaryota</taxon>
        <taxon>Metazoa</taxon>
        <taxon>Chordata</taxon>
        <taxon>Craniata</taxon>
        <taxon>Vertebrata</taxon>
        <taxon>Euteleostomi</taxon>
        <taxon>Actinopterygii</taxon>
        <taxon>Neopterygii</taxon>
        <taxon>Teleostei</taxon>
        <taxon>Neoteleostei</taxon>
        <taxon>Acanthomorphata</taxon>
        <taxon>Eupercaria</taxon>
        <taxon>Perciformes</taxon>
        <taxon>Percoidei</taxon>
        <taxon>Percidae</taxon>
        <taxon>Percinae</taxon>
        <taxon>Perca</taxon>
    </lineage>
</organism>
<evidence type="ECO:0000259" key="5">
    <source>
        <dbReference type="PROSITE" id="PS50188"/>
    </source>
</evidence>
<dbReference type="Pfam" id="PF00622">
    <property type="entry name" value="SPRY"/>
    <property type="match status" value="1"/>
</dbReference>
<evidence type="ECO:0000256" key="3">
    <source>
        <dbReference type="ARBA" id="ARBA00022833"/>
    </source>
</evidence>
<dbReference type="PANTHER" id="PTHR25465:SF80">
    <property type="entry name" value="TRIPARTITE MOTIF-CONTAINING PROTEIN 16-LIKE"/>
    <property type="match status" value="1"/>
</dbReference>
<keyword evidence="2" id="KW-0863">Zinc-finger</keyword>
<evidence type="ECO:0000256" key="2">
    <source>
        <dbReference type="ARBA" id="ARBA00022771"/>
    </source>
</evidence>
<dbReference type="PRINTS" id="PR01407">
    <property type="entry name" value="BUTYPHLNCDUF"/>
</dbReference>